<dbReference type="AlphaFoldDB" id="A0A221MAE1"/>
<name>A0A221MAE1_9BACI</name>
<dbReference type="EMBL" id="CP022437">
    <property type="protein sequence ID" value="ASN04626.1"/>
    <property type="molecule type" value="Genomic_DNA"/>
</dbReference>
<evidence type="ECO:0000313" key="2">
    <source>
        <dbReference type="Proteomes" id="UP000204391"/>
    </source>
</evidence>
<dbReference type="Proteomes" id="UP000204391">
    <property type="component" value="Chromosome"/>
</dbReference>
<sequence length="153" mass="17719">MLTFEEKLSIINNFPELERKDISMGRVNFHYEKSALDKKIVVQHLHPNGNGFVYTKNVGDYETDNKGMTNIRNYTESELIDVIQQAIHSLSPEANAEEIPDEEHWVNANEQTLLLVYEDGLWNVYAGQNLDGSFHSYKQATQFLDEEGFNKEY</sequence>
<reference evidence="1 2" key="1">
    <citation type="journal article" date="2003" name="Int. J. Syst. Evol. Microbiol.">
        <title>Virgibacillus carmonensis sp. nov., Virgibacillus necropolis sp. nov. and Virgibacillus picturae sp. nov., three novel species isolated from deteriorated mural paintings, transfer of the species of the genus salibacillus to Virgibacillus, as Virgibacillus marismortui comb. nov. and Virgibacillus salexigens comb. nov., and emended description of the genus Virgibacillus.</title>
        <authorList>
            <person name="Heyrman J."/>
            <person name="Logan N.A."/>
            <person name="Busse H.J."/>
            <person name="Balcaen A."/>
            <person name="Lebbe L."/>
            <person name="Rodriguez-Diaz M."/>
            <person name="Swings J."/>
            <person name="De Vos P."/>
        </authorList>
    </citation>
    <scope>NUCLEOTIDE SEQUENCE [LARGE SCALE GENOMIC DNA]</scope>
    <source>
        <strain evidence="1 2">LMG 19488</strain>
    </source>
</reference>
<accession>A0A221MAE1</accession>
<dbReference type="KEGG" id="vne:CFK40_06145"/>
<keyword evidence="2" id="KW-1185">Reference proteome</keyword>
<dbReference type="RefSeq" id="WP_089531477.1">
    <property type="nucleotide sequence ID" value="NZ_CP022437.1"/>
</dbReference>
<proteinExistence type="predicted"/>
<organism evidence="1 2">
    <name type="scientific">Virgibacillus necropolis</name>
    <dbReference type="NCBI Taxonomy" id="163877"/>
    <lineage>
        <taxon>Bacteria</taxon>
        <taxon>Bacillati</taxon>
        <taxon>Bacillota</taxon>
        <taxon>Bacilli</taxon>
        <taxon>Bacillales</taxon>
        <taxon>Bacillaceae</taxon>
        <taxon>Virgibacillus</taxon>
    </lineage>
</organism>
<dbReference type="OrthoDB" id="2360619at2"/>
<evidence type="ECO:0000313" key="1">
    <source>
        <dbReference type="EMBL" id="ASN04626.1"/>
    </source>
</evidence>
<gene>
    <name evidence="1" type="ORF">CFK40_06145</name>
</gene>
<protein>
    <submittedName>
        <fullName evidence="1">Uncharacterized protein</fullName>
    </submittedName>
</protein>